<protein>
    <submittedName>
        <fullName evidence="2">Rod shape-determining protein MreD</fullName>
    </submittedName>
</protein>
<sequence>MDRSPAANRALYGSAYLGLSLGLILLHIMPTDIGPDGYPGPDLMLCVTFAWVLRRPQYVPTLLIAAVFLLTDILFMRPPGLWTALVVVAVEALRARESVLREQPVAVELGTVAAVLILLHLADWLLLLLFGVPQAQFGPVFLQAISTAVAYPMVVVLSRLVFKVQKMSPVEYDATRRGAR</sequence>
<keyword evidence="1" id="KW-0812">Transmembrane</keyword>
<accession>A0AAE3NPH7</accession>
<dbReference type="AlphaFoldDB" id="A0AAE3NPH7"/>
<proteinExistence type="predicted"/>
<feature type="transmembrane region" description="Helical" evidence="1">
    <location>
        <begin position="140"/>
        <end position="162"/>
    </location>
</feature>
<evidence type="ECO:0000313" key="3">
    <source>
        <dbReference type="Proteomes" id="UP001220964"/>
    </source>
</evidence>
<reference evidence="2" key="1">
    <citation type="submission" date="2023-03" db="EMBL/GenBank/DDBJ databases">
        <title>Multiphase analysis and comparison of six strains from genera Psychromarinibacter, Lutimaribacter, and Maritimibacter, including a novel species: Psychromarinibacter sediminicola sp. nov.</title>
        <authorList>
            <person name="Wang Y.-H."/>
            <person name="Ye M.-Q."/>
            <person name="Du Z.-J."/>
        </authorList>
    </citation>
    <scope>NUCLEOTIDE SEQUENCE</scope>
    <source>
        <strain evidence="2">C21-152</strain>
    </source>
</reference>
<name>A0AAE3NPH7_9RHOB</name>
<keyword evidence="1" id="KW-0472">Membrane</keyword>
<comment type="caution">
    <text evidence="2">The sequence shown here is derived from an EMBL/GenBank/DDBJ whole genome shotgun (WGS) entry which is preliminary data.</text>
</comment>
<dbReference type="RefSeq" id="WP_275567928.1">
    <property type="nucleotide sequence ID" value="NZ_JARGYC010000034.1"/>
</dbReference>
<keyword evidence="3" id="KW-1185">Reference proteome</keyword>
<keyword evidence="1" id="KW-1133">Transmembrane helix</keyword>
<evidence type="ECO:0000313" key="2">
    <source>
        <dbReference type="EMBL" id="MDF0601788.1"/>
    </source>
</evidence>
<evidence type="ECO:0000256" key="1">
    <source>
        <dbReference type="SAM" id="Phobius"/>
    </source>
</evidence>
<dbReference type="EMBL" id="JARGYC010000034">
    <property type="protein sequence ID" value="MDF0601788.1"/>
    <property type="molecule type" value="Genomic_DNA"/>
</dbReference>
<feature type="transmembrane region" description="Helical" evidence="1">
    <location>
        <begin position="62"/>
        <end position="93"/>
    </location>
</feature>
<gene>
    <name evidence="2" type="ORF">P1J78_13665</name>
</gene>
<dbReference type="Proteomes" id="UP001220964">
    <property type="component" value="Unassembled WGS sequence"/>
</dbReference>
<feature type="transmembrane region" description="Helical" evidence="1">
    <location>
        <begin position="12"/>
        <end position="29"/>
    </location>
</feature>
<feature type="transmembrane region" description="Helical" evidence="1">
    <location>
        <begin position="105"/>
        <end position="128"/>
    </location>
</feature>
<organism evidence="2 3">
    <name type="scientific">Psychromarinibacter sediminicola</name>
    <dbReference type="NCBI Taxonomy" id="3033385"/>
    <lineage>
        <taxon>Bacteria</taxon>
        <taxon>Pseudomonadati</taxon>
        <taxon>Pseudomonadota</taxon>
        <taxon>Alphaproteobacteria</taxon>
        <taxon>Rhodobacterales</taxon>
        <taxon>Paracoccaceae</taxon>
        <taxon>Psychromarinibacter</taxon>
    </lineage>
</organism>